<evidence type="ECO:0000313" key="1">
    <source>
        <dbReference type="EMBL" id="CAE6410995.1"/>
    </source>
</evidence>
<organism evidence="1 2">
    <name type="scientific">Rhizoctonia solani</name>
    <dbReference type="NCBI Taxonomy" id="456999"/>
    <lineage>
        <taxon>Eukaryota</taxon>
        <taxon>Fungi</taxon>
        <taxon>Dikarya</taxon>
        <taxon>Basidiomycota</taxon>
        <taxon>Agaricomycotina</taxon>
        <taxon>Agaricomycetes</taxon>
        <taxon>Cantharellales</taxon>
        <taxon>Ceratobasidiaceae</taxon>
        <taxon>Rhizoctonia</taxon>
    </lineage>
</organism>
<dbReference type="AlphaFoldDB" id="A0A8H2WY00"/>
<dbReference type="EMBL" id="CAJMWR010000996">
    <property type="protein sequence ID" value="CAE6410995.1"/>
    <property type="molecule type" value="Genomic_DNA"/>
</dbReference>
<comment type="caution">
    <text evidence="1">The sequence shown here is derived from an EMBL/GenBank/DDBJ whole genome shotgun (WGS) entry which is preliminary data.</text>
</comment>
<name>A0A8H2WY00_9AGAM</name>
<dbReference type="Proteomes" id="UP000663840">
    <property type="component" value="Unassembled WGS sequence"/>
</dbReference>
<protein>
    <submittedName>
        <fullName evidence="1">Uncharacterized protein</fullName>
    </submittedName>
</protein>
<sequence length="86" mass="10041">MSTRLLVERWYLDDDPIQAAENLAWHLQNIKGRRIPIHGVAIRLRNHTVGNIAVWNNELKSRQVKRVIFAELPNGRMADFLLGYHI</sequence>
<evidence type="ECO:0000313" key="2">
    <source>
        <dbReference type="Proteomes" id="UP000663840"/>
    </source>
</evidence>
<proteinExistence type="predicted"/>
<gene>
    <name evidence="1" type="ORF">RDB_LOCUS44493</name>
</gene>
<accession>A0A8H2WY00</accession>
<reference evidence="1" key="1">
    <citation type="submission" date="2021-01" db="EMBL/GenBank/DDBJ databases">
        <authorList>
            <person name="Kaushik A."/>
        </authorList>
    </citation>
    <scope>NUCLEOTIDE SEQUENCE</scope>
    <source>
        <strain evidence="1">AG1-1A</strain>
    </source>
</reference>